<organism evidence="4 5">
    <name type="scientific">Aneurinibacillus danicus</name>
    <dbReference type="NCBI Taxonomy" id="267746"/>
    <lineage>
        <taxon>Bacteria</taxon>
        <taxon>Bacillati</taxon>
        <taxon>Bacillota</taxon>
        <taxon>Bacilli</taxon>
        <taxon>Bacillales</taxon>
        <taxon>Paenibacillaceae</taxon>
        <taxon>Aneurinibacillus group</taxon>
        <taxon>Aneurinibacillus</taxon>
    </lineage>
</organism>
<dbReference type="InterPro" id="IPR044144">
    <property type="entry name" value="SAF_UxaA/GarD"/>
</dbReference>
<accession>A0A511VFZ2</accession>
<gene>
    <name evidence="4" type="ORF">ADA01nite_36120</name>
</gene>
<keyword evidence="5" id="KW-1185">Reference proteome</keyword>
<keyword evidence="1" id="KW-0456">Lyase</keyword>
<dbReference type="AlphaFoldDB" id="A0A511VFZ2"/>
<dbReference type="PANTHER" id="PTHR30536">
    <property type="entry name" value="ALTRONATE/GALACTARATE DEHYDRATASE"/>
    <property type="match status" value="1"/>
</dbReference>
<evidence type="ECO:0000256" key="1">
    <source>
        <dbReference type="ARBA" id="ARBA00023239"/>
    </source>
</evidence>
<dbReference type="OrthoDB" id="9804574at2"/>
<dbReference type="SMART" id="SM00858">
    <property type="entry name" value="SAF"/>
    <property type="match status" value="1"/>
</dbReference>
<dbReference type="Pfam" id="PF08666">
    <property type="entry name" value="SAF"/>
    <property type="match status" value="1"/>
</dbReference>
<sequence>MSVVYKNVMMKPNDNVATALMKIPAGAVVRVICQDKGFEIVLKQEIEFGHKFAVVPIQAGEDVLKYGEVIGVASQAILPGEHVHVHNVEGKRGRGDRTHANESSVMGI</sequence>
<evidence type="ECO:0000259" key="3">
    <source>
        <dbReference type="SMART" id="SM00858"/>
    </source>
</evidence>
<feature type="compositionally biased region" description="Basic and acidic residues" evidence="2">
    <location>
        <begin position="89"/>
        <end position="100"/>
    </location>
</feature>
<dbReference type="RefSeq" id="WP_146811796.1">
    <property type="nucleotide sequence ID" value="NZ_BJXX01000169.1"/>
</dbReference>
<feature type="region of interest" description="Disordered" evidence="2">
    <location>
        <begin position="89"/>
        <end position="108"/>
    </location>
</feature>
<feature type="domain" description="SAF" evidence="3">
    <location>
        <begin position="14"/>
        <end position="89"/>
    </location>
</feature>
<dbReference type="Gene3D" id="2.30.130.110">
    <property type="match status" value="1"/>
</dbReference>
<evidence type="ECO:0000313" key="5">
    <source>
        <dbReference type="Proteomes" id="UP000321157"/>
    </source>
</evidence>
<protein>
    <submittedName>
        <fullName evidence="4">D-galactarate dehydratase</fullName>
    </submittedName>
</protein>
<proteinExistence type="predicted"/>
<dbReference type="GO" id="GO:0016829">
    <property type="term" value="F:lyase activity"/>
    <property type="evidence" value="ECO:0007669"/>
    <property type="project" value="UniProtKB-KW"/>
</dbReference>
<dbReference type="EMBL" id="BJXX01000169">
    <property type="protein sequence ID" value="GEN36152.1"/>
    <property type="molecule type" value="Genomic_DNA"/>
</dbReference>
<evidence type="ECO:0000256" key="2">
    <source>
        <dbReference type="SAM" id="MobiDB-lite"/>
    </source>
</evidence>
<dbReference type="PANTHER" id="PTHR30536:SF5">
    <property type="entry name" value="ALTRONATE DEHYDRATASE"/>
    <property type="match status" value="1"/>
</dbReference>
<reference evidence="4 5" key="1">
    <citation type="submission" date="2019-07" db="EMBL/GenBank/DDBJ databases">
        <title>Whole genome shotgun sequence of Aneurinibacillus danicus NBRC 102444.</title>
        <authorList>
            <person name="Hosoyama A."/>
            <person name="Uohara A."/>
            <person name="Ohji S."/>
            <person name="Ichikawa N."/>
        </authorList>
    </citation>
    <scope>NUCLEOTIDE SEQUENCE [LARGE SCALE GENOMIC DNA]</scope>
    <source>
        <strain evidence="4 5">NBRC 102444</strain>
    </source>
</reference>
<dbReference type="InterPro" id="IPR013974">
    <property type="entry name" value="SAF"/>
</dbReference>
<dbReference type="Proteomes" id="UP000321157">
    <property type="component" value="Unassembled WGS sequence"/>
</dbReference>
<dbReference type="CDD" id="cd11613">
    <property type="entry name" value="SAF_AH_GD"/>
    <property type="match status" value="1"/>
</dbReference>
<dbReference type="GO" id="GO:0019698">
    <property type="term" value="P:D-galacturonate catabolic process"/>
    <property type="evidence" value="ECO:0007669"/>
    <property type="project" value="TreeGrafter"/>
</dbReference>
<evidence type="ECO:0000313" key="4">
    <source>
        <dbReference type="EMBL" id="GEN36152.1"/>
    </source>
</evidence>
<name>A0A511VFZ2_9BACL</name>
<dbReference type="InterPro" id="IPR052172">
    <property type="entry name" value="UxaA_altronate/galactarate_dh"/>
</dbReference>
<comment type="caution">
    <text evidence="4">The sequence shown here is derived from an EMBL/GenBank/DDBJ whole genome shotgun (WGS) entry which is preliminary data.</text>
</comment>